<feature type="region of interest" description="Disordered" evidence="6">
    <location>
        <begin position="405"/>
        <end position="467"/>
    </location>
</feature>
<feature type="compositionally biased region" description="Polar residues" evidence="6">
    <location>
        <begin position="140"/>
        <end position="157"/>
    </location>
</feature>
<proteinExistence type="inferred from homology"/>
<dbReference type="InterPro" id="IPR006121">
    <property type="entry name" value="HMA_dom"/>
</dbReference>
<evidence type="ECO:0000256" key="3">
    <source>
        <dbReference type="ARBA" id="ARBA00023288"/>
    </source>
</evidence>
<dbReference type="Pfam" id="PF00403">
    <property type="entry name" value="HMA"/>
    <property type="match status" value="1"/>
</dbReference>
<accession>A0ABD3LBT9</accession>
<dbReference type="InterPro" id="IPR036163">
    <property type="entry name" value="HMA_dom_sf"/>
</dbReference>
<feature type="compositionally biased region" description="Acidic residues" evidence="6">
    <location>
        <begin position="185"/>
        <end position="200"/>
    </location>
</feature>
<comment type="similarity">
    <text evidence="5">Belongs to the HIPP family.</text>
</comment>
<evidence type="ECO:0000256" key="6">
    <source>
        <dbReference type="SAM" id="MobiDB-lite"/>
    </source>
</evidence>
<keyword evidence="2" id="KW-0479">Metal-binding</keyword>
<feature type="region of interest" description="Disordered" evidence="6">
    <location>
        <begin position="480"/>
        <end position="517"/>
    </location>
</feature>
<keyword evidence="4" id="KW-0636">Prenylation</keyword>
<dbReference type="Gene3D" id="3.30.70.100">
    <property type="match status" value="1"/>
</dbReference>
<name>A0ABD3LBT9_EUCGL</name>
<comment type="caution">
    <text evidence="8">The sequence shown here is derived from an EMBL/GenBank/DDBJ whole genome shotgun (WGS) entry which is preliminary data.</text>
</comment>
<dbReference type="PANTHER" id="PTHR45868">
    <property type="entry name" value="HEAVY METAL-ASSOCIATED ISOPRENYLATED PLANT PROTEIN 33-RELATED"/>
    <property type="match status" value="1"/>
</dbReference>
<sequence length="517" mass="55227">MVFSYSSFNSYDNVLNASASSPSVDSPRACTGCIRVWSWSRDGGAGEIEDENPRGRNGSKGKADGIAEVHLQTCVLEVKINGNVCKEKIKKILQEIDGVFKIIIDSEQGKVTVSGNVDPALLIEKLAKSGKRAEIWGAQKPSNRNKNNNQSHLNNPLKNMEIDNGKGSNKTVKSNLPQENLGDHDSDEYGDESDDEYGDEFDEFSESEFADELAKKFGGGGLPQDTITGYNGGGGGGSDNESGQNGGQNGDHNVNNSNGKKGGGSGSGNGKNEGLNSMNNCNFHMGGPQGNGRAMGNGNLGQMGGMNIPMGQMGNLSTGQMGCIPTVRGASGSPYFQGGTGQAAVILDNLYVQQQQLLQQQQHHQLLLQHQQQQQQQQQQCLAALMNQQWAMDNERFQPMMYAQPPSTVNYAPPRPNPFPRGLPTGRAGGGPIFQGATGQASVIPGNPYLQQQQQPRQQQQQQQQQQQLRQYLAALMNSTTGDGQGAVPTHNVRPAASSSRLCPASSSGGSVHPLLQ</sequence>
<dbReference type="SUPFAM" id="SSF55008">
    <property type="entry name" value="HMA, heavy metal-associated domain"/>
    <property type="match status" value="1"/>
</dbReference>
<evidence type="ECO:0000313" key="8">
    <source>
        <dbReference type="EMBL" id="KAL3749199.1"/>
    </source>
</evidence>
<feature type="region of interest" description="Disordered" evidence="6">
    <location>
        <begin position="215"/>
        <end position="287"/>
    </location>
</feature>
<feature type="compositionally biased region" description="Gly residues" evidence="6">
    <location>
        <begin position="230"/>
        <end position="249"/>
    </location>
</feature>
<evidence type="ECO:0000256" key="5">
    <source>
        <dbReference type="ARBA" id="ARBA00024045"/>
    </source>
</evidence>
<evidence type="ECO:0000259" key="7">
    <source>
        <dbReference type="PROSITE" id="PS50846"/>
    </source>
</evidence>
<feature type="domain" description="HMA" evidence="7">
    <location>
        <begin position="71"/>
        <end position="134"/>
    </location>
</feature>
<reference evidence="8 9" key="1">
    <citation type="submission" date="2024-11" db="EMBL/GenBank/DDBJ databases">
        <title>Chromosome-level genome assembly of Eucalyptus globulus Labill. provides insights into its genome evolution.</title>
        <authorList>
            <person name="Li X."/>
        </authorList>
    </citation>
    <scope>NUCLEOTIDE SEQUENCE [LARGE SCALE GENOMIC DNA]</scope>
    <source>
        <strain evidence="8">CL2024</strain>
        <tissue evidence="8">Fresh tender leaves</tissue>
    </source>
</reference>
<keyword evidence="9" id="KW-1185">Reference proteome</keyword>
<evidence type="ECO:0000256" key="2">
    <source>
        <dbReference type="ARBA" id="ARBA00022723"/>
    </source>
</evidence>
<feature type="compositionally biased region" description="Low complexity" evidence="6">
    <location>
        <begin position="448"/>
        <end position="467"/>
    </location>
</feature>
<dbReference type="CDD" id="cd00371">
    <property type="entry name" value="HMA"/>
    <property type="match status" value="1"/>
</dbReference>
<gene>
    <name evidence="8" type="ORF">ACJRO7_010315</name>
</gene>
<keyword evidence="1" id="KW-0488">Methylation</keyword>
<dbReference type="PROSITE" id="PS50846">
    <property type="entry name" value="HMA_2"/>
    <property type="match status" value="1"/>
</dbReference>
<organism evidence="8 9">
    <name type="scientific">Eucalyptus globulus</name>
    <name type="common">Tasmanian blue gum</name>
    <dbReference type="NCBI Taxonomy" id="34317"/>
    <lineage>
        <taxon>Eukaryota</taxon>
        <taxon>Viridiplantae</taxon>
        <taxon>Streptophyta</taxon>
        <taxon>Embryophyta</taxon>
        <taxon>Tracheophyta</taxon>
        <taxon>Spermatophyta</taxon>
        <taxon>Magnoliopsida</taxon>
        <taxon>eudicotyledons</taxon>
        <taxon>Gunneridae</taxon>
        <taxon>Pentapetalae</taxon>
        <taxon>rosids</taxon>
        <taxon>malvids</taxon>
        <taxon>Myrtales</taxon>
        <taxon>Myrtaceae</taxon>
        <taxon>Myrtoideae</taxon>
        <taxon>Eucalypteae</taxon>
        <taxon>Eucalyptus</taxon>
    </lineage>
</organism>
<feature type="region of interest" description="Disordered" evidence="6">
    <location>
        <begin position="136"/>
        <end position="200"/>
    </location>
</feature>
<feature type="compositionally biased region" description="Gly residues" evidence="6">
    <location>
        <begin position="260"/>
        <end position="271"/>
    </location>
</feature>
<evidence type="ECO:0000313" key="9">
    <source>
        <dbReference type="Proteomes" id="UP001634007"/>
    </source>
</evidence>
<protein>
    <recommendedName>
        <fullName evidence="7">HMA domain-containing protein</fullName>
    </recommendedName>
</protein>
<feature type="compositionally biased region" description="Polar residues" evidence="6">
    <location>
        <begin position="166"/>
        <end position="178"/>
    </location>
</feature>
<dbReference type="PANTHER" id="PTHR45868:SF74">
    <property type="entry name" value="HEAVY METAL-ASSOCIATED ISOPRENYLATED PLANT PROTEIN 33"/>
    <property type="match status" value="1"/>
</dbReference>
<dbReference type="AlphaFoldDB" id="A0ABD3LBT9"/>
<feature type="compositionally biased region" description="Low complexity" evidence="6">
    <location>
        <begin position="494"/>
        <end position="511"/>
    </location>
</feature>
<dbReference type="Proteomes" id="UP001634007">
    <property type="component" value="Unassembled WGS sequence"/>
</dbReference>
<dbReference type="EMBL" id="JBJKBG010000002">
    <property type="protein sequence ID" value="KAL3749199.1"/>
    <property type="molecule type" value="Genomic_DNA"/>
</dbReference>
<dbReference type="GO" id="GO:0046872">
    <property type="term" value="F:metal ion binding"/>
    <property type="evidence" value="ECO:0007669"/>
    <property type="project" value="UniProtKB-KW"/>
</dbReference>
<keyword evidence="3" id="KW-0449">Lipoprotein</keyword>
<evidence type="ECO:0000256" key="4">
    <source>
        <dbReference type="ARBA" id="ARBA00023289"/>
    </source>
</evidence>
<evidence type="ECO:0000256" key="1">
    <source>
        <dbReference type="ARBA" id="ARBA00022481"/>
    </source>
</evidence>